<sequence>MVNAASARGRLTKIAHSLRVSALVFVSLTRAPGGTRHRSNLSSVWSNRAVGYCSNPPANLNESQKFFIAVTGKGFMQPKIVCGEFHGKA</sequence>
<accession>A0A8S5PU91</accession>
<protein>
    <submittedName>
        <fullName evidence="1">Uncharacterized protein</fullName>
    </submittedName>
</protein>
<dbReference type="EMBL" id="BK015502">
    <property type="protein sequence ID" value="DAE10083.1"/>
    <property type="molecule type" value="Genomic_DNA"/>
</dbReference>
<reference evidence="1" key="1">
    <citation type="journal article" date="2021" name="Proc. Natl. Acad. Sci. U.S.A.">
        <title>A Catalog of Tens of Thousands of Viruses from Human Metagenomes Reveals Hidden Associations with Chronic Diseases.</title>
        <authorList>
            <person name="Tisza M.J."/>
            <person name="Buck C.B."/>
        </authorList>
    </citation>
    <scope>NUCLEOTIDE SEQUENCE</scope>
    <source>
        <strain evidence="1">Ct4sp3</strain>
    </source>
</reference>
<name>A0A8S5PU91_9CAUD</name>
<proteinExistence type="predicted"/>
<organism evidence="1">
    <name type="scientific">Siphoviridae sp. ct4sp3</name>
    <dbReference type="NCBI Taxonomy" id="2825332"/>
    <lineage>
        <taxon>Viruses</taxon>
        <taxon>Duplodnaviria</taxon>
        <taxon>Heunggongvirae</taxon>
        <taxon>Uroviricota</taxon>
        <taxon>Caudoviricetes</taxon>
    </lineage>
</organism>
<evidence type="ECO:0000313" key="1">
    <source>
        <dbReference type="EMBL" id="DAE10083.1"/>
    </source>
</evidence>